<dbReference type="Proteomes" id="UP001214250">
    <property type="component" value="Chromosome 1"/>
</dbReference>
<protein>
    <submittedName>
        <fullName evidence="3">Formylglycine-generating enzyme family protein</fullName>
    </submittedName>
</protein>
<keyword evidence="1" id="KW-0732">Signal</keyword>
<evidence type="ECO:0000313" key="3">
    <source>
        <dbReference type="EMBL" id="WDE96065.1"/>
    </source>
</evidence>
<organism evidence="3 4">
    <name type="scientific">Lentisphaera profundi</name>
    <dbReference type="NCBI Taxonomy" id="1658616"/>
    <lineage>
        <taxon>Bacteria</taxon>
        <taxon>Pseudomonadati</taxon>
        <taxon>Lentisphaerota</taxon>
        <taxon>Lentisphaeria</taxon>
        <taxon>Lentisphaerales</taxon>
        <taxon>Lentisphaeraceae</taxon>
        <taxon>Lentisphaera</taxon>
    </lineage>
</organism>
<dbReference type="EMBL" id="CP117811">
    <property type="protein sequence ID" value="WDE96065.1"/>
    <property type="molecule type" value="Genomic_DNA"/>
</dbReference>
<gene>
    <name evidence="3" type="ORF">PQO03_10105</name>
</gene>
<dbReference type="PANTHER" id="PTHR23150:SF19">
    <property type="entry name" value="FORMYLGLYCINE-GENERATING ENZYME"/>
    <property type="match status" value="1"/>
</dbReference>
<dbReference type="RefSeq" id="WP_274150050.1">
    <property type="nucleotide sequence ID" value="NZ_CP117811.1"/>
</dbReference>
<dbReference type="PANTHER" id="PTHR23150">
    <property type="entry name" value="SULFATASE MODIFYING FACTOR 1, 2"/>
    <property type="match status" value="1"/>
</dbReference>
<feature type="chain" id="PRO_5047076983" evidence="1">
    <location>
        <begin position="22"/>
        <end position="260"/>
    </location>
</feature>
<evidence type="ECO:0000256" key="1">
    <source>
        <dbReference type="SAM" id="SignalP"/>
    </source>
</evidence>
<dbReference type="InterPro" id="IPR016187">
    <property type="entry name" value="CTDL_fold"/>
</dbReference>
<dbReference type="InterPro" id="IPR005532">
    <property type="entry name" value="SUMF_dom"/>
</dbReference>
<dbReference type="SUPFAM" id="SSF56436">
    <property type="entry name" value="C-type lectin-like"/>
    <property type="match status" value="1"/>
</dbReference>
<dbReference type="Pfam" id="PF03781">
    <property type="entry name" value="FGE-sulfatase"/>
    <property type="match status" value="1"/>
</dbReference>
<feature type="signal peptide" evidence="1">
    <location>
        <begin position="1"/>
        <end position="21"/>
    </location>
</feature>
<dbReference type="Gene3D" id="3.90.1580.10">
    <property type="entry name" value="paralog of FGE (formylglycine-generating enzyme)"/>
    <property type="match status" value="1"/>
</dbReference>
<feature type="domain" description="Sulfatase-modifying factor enzyme-like" evidence="2">
    <location>
        <begin position="33"/>
        <end position="255"/>
    </location>
</feature>
<name>A0ABY7VPI4_9BACT</name>
<reference evidence="3 4" key="1">
    <citation type="submission" date="2023-02" db="EMBL/GenBank/DDBJ databases">
        <title>Genome sequence of Lentisphaera profundi SAORIC-696.</title>
        <authorList>
            <person name="Kim e."/>
            <person name="Cho J.-C."/>
            <person name="Choi A."/>
            <person name="Kang I."/>
        </authorList>
    </citation>
    <scope>NUCLEOTIDE SEQUENCE [LARGE SCALE GENOMIC DNA]</scope>
    <source>
        <strain evidence="3 4">SAORIC-696</strain>
    </source>
</reference>
<evidence type="ECO:0000259" key="2">
    <source>
        <dbReference type="Pfam" id="PF03781"/>
    </source>
</evidence>
<accession>A0ABY7VPI4</accession>
<sequence length="260" mass="29459">MKTTLIISLFTFLFMSCTSQDSSLSIDEMTFQAIPKGNFHMGTSAGSSDQQPARNVTISQNFWMAKYELTQEKWLQYTGKTIQQQRDLTNPLWSLRGVGPQHPIYYVSWQECQSLINKLNTQLADQLPKGYVFALPSEAQWEYACQANGSAKPSGDLSLLAWFDGNSDEQCHPVGTKNSNAWGIHDMYGNVWEWCSDYYEHYNPKDLIDPIASKQSNVHSTRGASWHEGAGDCYAAKRDWYSADGRLYNLGLRLAIVPRD</sequence>
<keyword evidence="4" id="KW-1185">Reference proteome</keyword>
<dbReference type="PROSITE" id="PS51257">
    <property type="entry name" value="PROKAR_LIPOPROTEIN"/>
    <property type="match status" value="1"/>
</dbReference>
<proteinExistence type="predicted"/>
<dbReference type="InterPro" id="IPR042095">
    <property type="entry name" value="SUMF_sf"/>
</dbReference>
<evidence type="ECO:0000313" key="4">
    <source>
        <dbReference type="Proteomes" id="UP001214250"/>
    </source>
</evidence>
<dbReference type="InterPro" id="IPR051043">
    <property type="entry name" value="Sulfatase_Mod_Factor_Kinase"/>
</dbReference>